<dbReference type="Proteomes" id="UP001162087">
    <property type="component" value="Chromosome 15"/>
</dbReference>
<dbReference type="OrthoDB" id="372421at2759"/>
<dbReference type="Gene3D" id="2.40.50.690">
    <property type="match status" value="1"/>
</dbReference>
<dbReference type="Gene3D" id="2.40.50.140">
    <property type="entry name" value="Nucleic acid-binding proteins"/>
    <property type="match status" value="1"/>
</dbReference>
<dbReference type="CDD" id="cd09862">
    <property type="entry name" value="PIN_Rrp44-like"/>
    <property type="match status" value="1"/>
</dbReference>
<dbReference type="GO" id="GO:0000176">
    <property type="term" value="C:nuclear exosome (RNase complex)"/>
    <property type="evidence" value="ECO:0007669"/>
    <property type="project" value="UniProtKB-ARBA"/>
</dbReference>
<dbReference type="Pfam" id="PF00773">
    <property type="entry name" value="RNB"/>
    <property type="match status" value="1"/>
</dbReference>
<dbReference type="InterPro" id="IPR041505">
    <property type="entry name" value="Dis3_CSD2"/>
</dbReference>
<dbReference type="GO" id="GO:0071034">
    <property type="term" value="P:CUT catabolic process"/>
    <property type="evidence" value="ECO:0007669"/>
    <property type="project" value="UniProtKB-ARBA"/>
</dbReference>
<dbReference type="PROSITE" id="PS01175">
    <property type="entry name" value="RIBONUCLEASE_II"/>
    <property type="match status" value="1"/>
</dbReference>
<sequence>MRFATAVLIKDEQEVLFPNNLSIASHKSRMSVSAIAPRRKRLAEGLSVTQKVFVRSRNGGATKIVREHYLRSDIPCLSRSCTKCPQIVVPDAQNELPRFVLSDSPLELGATIGKHYVVLDTNVVLQAIDLLENPNCFFDVIVPQIVLDEVRNKSYPVYTRLRTLCRDSDDLKRFIVFHNEFSEHTFVERLPNESINDRNDRAIRRTCQWYSEHLQPYGINVVLVSNDRLNREAATKEEDINIITKSLVQYVELLPNADEIRDSIPQMDSFDKDLGSDTFSDFMFPEYYSTARVMGGLKNGVLYQGTIQISEYNFLEGSLSLPRFSKPVLIVGQKNLNRAFNGDQVIVELLPQSEWKAPSSIVLDSEHFDVNDNPNIEAGDDDENNEVSSNTTIISDKQRRLLARDAMIAQRSKKIQPTAKVVYIQRRSWRQYVGQLAPSSVDSQSSSTQNVFVILMDKCLPKVRIRTRRAAELVDKRVVISIDSWPATHKYPLGHFVRDLGTIESAQAETEALLLEHDVEYRPFSKNVLECLPAEGHDWKAPTKLDDMEAIAKDPLLTKRKDLRDKVICSIDPPGCVDIDDALHARKLPNGNWEVGVHIADVTHFVKPSTALDAEGAARGTSVYLVDKRIDMLPMLLGTDLCSLKPYVDRFAFSVMWELDDNADIVNVEFMKSVIKSREAFSYEQAQLRIDDKNQDDELTLGMRALLKLSIKLKQKRLEAGALNLASPEVKVHMDSETSDPNEVEIKKLLATNSLVEEFMLLANISVARKIYDAFPQTAMLRRHAAPPSTNFETLNEMLNTRKNMSISLESSKALADSLDRCVDSEDPYFNTLVRIMSTRCMMAAQYFYSGAYSYPDFRHYGLAVDIYTHFTSPIRRYCDVVAHRQLAGAIGYEPLSLAHRDKNKMDMICRNINRKHRNAQFAGRASIEYYVGQVMRSNESTETGYIIKVFNNGIVVLVPKFGVEGLIRLDNLTKDPNSATFDEVEYKLTFVPTDSNKPRDVYVFDKVEVQVRSVMDPITSKRKAELLLK</sequence>
<dbReference type="SMART" id="SM00670">
    <property type="entry name" value="PINc"/>
    <property type="match status" value="1"/>
</dbReference>
<gene>
    <name evidence="1" type="primary">SKDI15G1350</name>
    <name evidence="1" type="ORF">SKDI_15G1350</name>
</gene>
<dbReference type="GO" id="GO:0005730">
    <property type="term" value="C:nucleolus"/>
    <property type="evidence" value="ECO:0007669"/>
    <property type="project" value="UniProtKB-SubCell"/>
</dbReference>
<dbReference type="Pfam" id="PF13638">
    <property type="entry name" value="PIN_4"/>
    <property type="match status" value="1"/>
</dbReference>
<dbReference type="SUPFAM" id="SSF50249">
    <property type="entry name" value="Nucleic acid-binding proteins"/>
    <property type="match status" value="4"/>
</dbReference>
<keyword evidence="2" id="KW-1185">Reference proteome</keyword>
<proteinExistence type="predicted"/>
<dbReference type="EMBL" id="OX365910">
    <property type="protein sequence ID" value="CAI4051087.1"/>
    <property type="molecule type" value="Genomic_DNA"/>
</dbReference>
<dbReference type="InterPro" id="IPR033771">
    <property type="entry name" value="Rrp44_CSD1"/>
</dbReference>
<dbReference type="InterPro" id="IPR012340">
    <property type="entry name" value="NA-bd_OB-fold"/>
</dbReference>
<dbReference type="InterPro" id="IPR002716">
    <property type="entry name" value="PIN_dom"/>
</dbReference>
<accession>A0AA35NM41</accession>
<dbReference type="GO" id="GO:0016075">
    <property type="term" value="P:rRNA catabolic process"/>
    <property type="evidence" value="ECO:0007669"/>
    <property type="project" value="TreeGrafter"/>
</dbReference>
<dbReference type="Gene3D" id="2.40.50.700">
    <property type="match status" value="1"/>
</dbReference>
<dbReference type="Pfam" id="PF17216">
    <property type="entry name" value="Rrp44_CSD1"/>
    <property type="match status" value="1"/>
</dbReference>
<evidence type="ECO:0000313" key="1">
    <source>
        <dbReference type="EMBL" id="CAI4051087.1"/>
    </source>
</evidence>
<dbReference type="InterPro" id="IPR029060">
    <property type="entry name" value="PIN-like_dom_sf"/>
</dbReference>
<evidence type="ECO:0000313" key="2">
    <source>
        <dbReference type="Proteomes" id="UP001162087"/>
    </source>
</evidence>
<dbReference type="SUPFAM" id="SSF88723">
    <property type="entry name" value="PIN domain-like"/>
    <property type="match status" value="1"/>
</dbReference>
<dbReference type="Pfam" id="PF17215">
    <property type="entry name" value="Rrp44_S1"/>
    <property type="match status" value="1"/>
</dbReference>
<organism evidence="1 2">
    <name type="scientific">Saccharomyces kudriavzevii (strain ATCC MYA-4449 / AS 2.2408 / CBS 8840 / NBRC 1802 / NCYC 2889)</name>
    <name type="common">Yeast</name>
    <dbReference type="NCBI Taxonomy" id="226230"/>
    <lineage>
        <taxon>Eukaryota</taxon>
        <taxon>Fungi</taxon>
        <taxon>Dikarya</taxon>
        <taxon>Ascomycota</taxon>
        <taxon>Saccharomycotina</taxon>
        <taxon>Saccharomycetes</taxon>
        <taxon>Saccharomycetales</taxon>
        <taxon>Saccharomycetaceae</taxon>
        <taxon>Saccharomyces</taxon>
    </lineage>
</organism>
<dbReference type="InterPro" id="IPR022966">
    <property type="entry name" value="RNase_II/R_CS"/>
</dbReference>
<dbReference type="GO" id="GO:0000177">
    <property type="term" value="C:cytoplasmic exosome (RNase complex)"/>
    <property type="evidence" value="ECO:0007669"/>
    <property type="project" value="TreeGrafter"/>
</dbReference>
<reference evidence="1" key="1">
    <citation type="submission" date="2022-10" db="EMBL/GenBank/DDBJ databases">
        <authorList>
            <person name="Byrne P K."/>
        </authorList>
    </citation>
    <scope>NUCLEOTIDE SEQUENCE</scope>
    <source>
        <strain evidence="1">IFO1802</strain>
    </source>
</reference>
<dbReference type="PANTHER" id="PTHR23355:SF35">
    <property type="entry name" value="EXOSOME COMPLEX EXONUCLEASE RRP44"/>
    <property type="match status" value="1"/>
</dbReference>
<protein>
    <submittedName>
        <fullName evidence="1">Uncharacterized protein</fullName>
    </submittedName>
</protein>
<dbReference type="PANTHER" id="PTHR23355">
    <property type="entry name" value="RIBONUCLEASE"/>
    <property type="match status" value="1"/>
</dbReference>
<dbReference type="GO" id="GO:0071031">
    <property type="term" value="P:nuclear mRNA surveillance of mRNA 3'-end processing"/>
    <property type="evidence" value="ECO:0007669"/>
    <property type="project" value="TreeGrafter"/>
</dbReference>
<dbReference type="SMART" id="SM00955">
    <property type="entry name" value="RNB"/>
    <property type="match status" value="1"/>
</dbReference>
<dbReference type="Pfam" id="PF17849">
    <property type="entry name" value="OB_Dis3"/>
    <property type="match status" value="1"/>
</dbReference>
<dbReference type="InterPro" id="IPR001900">
    <property type="entry name" value="RNase_II/R"/>
</dbReference>
<dbReference type="InterPro" id="IPR050180">
    <property type="entry name" value="RNR_Ribonuclease"/>
</dbReference>
<dbReference type="GO" id="GO:0006364">
    <property type="term" value="P:rRNA processing"/>
    <property type="evidence" value="ECO:0007669"/>
    <property type="project" value="UniProtKB-KW"/>
</dbReference>
<name>A0AA35NM41_SACK1</name>
<dbReference type="GO" id="GO:0003723">
    <property type="term" value="F:RNA binding"/>
    <property type="evidence" value="ECO:0007669"/>
    <property type="project" value="UniProtKB-KW"/>
</dbReference>
<dbReference type="GO" id="GO:0000175">
    <property type="term" value="F:3'-5'-RNA exonuclease activity"/>
    <property type="evidence" value="ECO:0007669"/>
    <property type="project" value="TreeGrafter"/>
</dbReference>
<dbReference type="GO" id="GO:0004519">
    <property type="term" value="F:endonuclease activity"/>
    <property type="evidence" value="ECO:0007669"/>
    <property type="project" value="UniProtKB-KW"/>
</dbReference>
<dbReference type="InterPro" id="IPR033770">
    <property type="entry name" value="RRP44_S1"/>
</dbReference>
<dbReference type="Gene3D" id="3.40.50.1010">
    <property type="entry name" value="5'-nuclease"/>
    <property type="match status" value="1"/>
</dbReference>